<dbReference type="SMART" id="SM00421">
    <property type="entry name" value="HTH_LUXR"/>
    <property type="match status" value="1"/>
</dbReference>
<dbReference type="Gene3D" id="3.40.50.2300">
    <property type="match status" value="1"/>
</dbReference>
<evidence type="ECO:0000313" key="6">
    <source>
        <dbReference type="Proteomes" id="UP000063964"/>
    </source>
</evidence>
<dbReference type="CDD" id="cd06170">
    <property type="entry name" value="LuxR_C_like"/>
    <property type="match status" value="1"/>
</dbReference>
<dbReference type="Pfam" id="PF00196">
    <property type="entry name" value="GerE"/>
    <property type="match status" value="1"/>
</dbReference>
<sequence length="300" mass="32568">MSDQPSHAQPLSVGEVFFAAHAPCPAGAAVKLTIVPDFGDAHSGGIPHHFQVPARVVRAETGTGIAFNPRDISAVQPARPEQEGTGRPATIGIVGETLCLNDLLAARICQDTGANCSHSPLLPRLMAAITPDLVLLDCAEASVSSQLELIARENLSTRLTYMAFFNVRDAKSPAMEVSLINTGIRGIFYRDIPFRLLLKGVRSILNNQLWFSREAMSDSLLGKKRLAADQADACSDELSPREKEILLMLAEGASNKDIADKLFLSLNTIKSHIYNIYKKIGVPNRSQATLWASRCLNPKR</sequence>
<evidence type="ECO:0000259" key="4">
    <source>
        <dbReference type="PROSITE" id="PS50043"/>
    </source>
</evidence>
<keyword evidence="2" id="KW-0238">DNA-binding</keyword>
<dbReference type="SUPFAM" id="SSF46894">
    <property type="entry name" value="C-terminal effector domain of the bipartite response regulators"/>
    <property type="match status" value="1"/>
</dbReference>
<protein>
    <recommendedName>
        <fullName evidence="4">HTH luxR-type domain-containing protein</fullName>
    </recommendedName>
</protein>
<feature type="domain" description="HTH luxR-type" evidence="4">
    <location>
        <begin position="231"/>
        <end position="296"/>
    </location>
</feature>
<reference evidence="6" key="1">
    <citation type="submission" date="2016-02" db="EMBL/GenBank/DDBJ databases">
        <authorList>
            <person name="Holder M.E."/>
            <person name="Ajami N.J."/>
            <person name="Petrosino J.F."/>
        </authorList>
    </citation>
    <scope>NUCLEOTIDE SEQUENCE [LARGE SCALE GENOMIC DNA]</scope>
    <source>
        <strain evidence="6">DSM 12838</strain>
    </source>
</reference>
<dbReference type="PRINTS" id="PR00038">
    <property type="entry name" value="HTHLUXR"/>
</dbReference>
<keyword evidence="6" id="KW-1185">Reference proteome</keyword>
<dbReference type="InterPro" id="IPR036388">
    <property type="entry name" value="WH-like_DNA-bd_sf"/>
</dbReference>
<dbReference type="InterPro" id="IPR016032">
    <property type="entry name" value="Sig_transdc_resp-reg_C-effctor"/>
</dbReference>
<dbReference type="PROSITE" id="PS00622">
    <property type="entry name" value="HTH_LUXR_1"/>
    <property type="match status" value="1"/>
</dbReference>
<dbReference type="PANTHER" id="PTHR44688:SF16">
    <property type="entry name" value="DNA-BINDING TRANSCRIPTIONAL ACTIVATOR DEVR_DOSR"/>
    <property type="match status" value="1"/>
</dbReference>
<dbReference type="KEGG" id="doa:AXF15_13050"/>
<proteinExistence type="predicted"/>
<evidence type="ECO:0000256" key="1">
    <source>
        <dbReference type="ARBA" id="ARBA00023015"/>
    </source>
</evidence>
<accession>A0A109W6P2</accession>
<dbReference type="EMBL" id="CP014230">
    <property type="protein sequence ID" value="AMD93933.1"/>
    <property type="molecule type" value="Genomic_DNA"/>
</dbReference>
<evidence type="ECO:0000313" key="5">
    <source>
        <dbReference type="EMBL" id="AMD93933.1"/>
    </source>
</evidence>
<dbReference type="InterPro" id="IPR000792">
    <property type="entry name" value="Tscrpt_reg_LuxR_C"/>
</dbReference>
<evidence type="ECO:0000256" key="2">
    <source>
        <dbReference type="ARBA" id="ARBA00023125"/>
    </source>
</evidence>
<dbReference type="GO" id="GO:0003677">
    <property type="term" value="F:DNA binding"/>
    <property type="evidence" value="ECO:0007669"/>
    <property type="project" value="UniProtKB-KW"/>
</dbReference>
<dbReference type="GO" id="GO:0006355">
    <property type="term" value="P:regulation of DNA-templated transcription"/>
    <property type="evidence" value="ECO:0007669"/>
    <property type="project" value="InterPro"/>
</dbReference>
<dbReference type="RefSeq" id="WP_066608439.1">
    <property type="nucleotide sequence ID" value="NZ_CP014230.1"/>
</dbReference>
<gene>
    <name evidence="5" type="ORF">AXF15_13050</name>
</gene>
<dbReference type="STRING" id="888061.AXF15_13050"/>
<dbReference type="OrthoDB" id="5443215at2"/>
<dbReference type="Proteomes" id="UP000063964">
    <property type="component" value="Chromosome"/>
</dbReference>
<dbReference type="PROSITE" id="PS50043">
    <property type="entry name" value="HTH_LUXR_2"/>
    <property type="match status" value="1"/>
</dbReference>
<dbReference type="AlphaFoldDB" id="A0A109W6P2"/>
<evidence type="ECO:0000256" key="3">
    <source>
        <dbReference type="ARBA" id="ARBA00023163"/>
    </source>
</evidence>
<name>A0A109W6P2_9BACT</name>
<keyword evidence="1" id="KW-0805">Transcription regulation</keyword>
<dbReference type="Gene3D" id="1.10.10.10">
    <property type="entry name" value="Winged helix-like DNA-binding domain superfamily/Winged helix DNA-binding domain"/>
    <property type="match status" value="1"/>
</dbReference>
<dbReference type="PANTHER" id="PTHR44688">
    <property type="entry name" value="DNA-BINDING TRANSCRIPTIONAL ACTIVATOR DEVR_DOSR"/>
    <property type="match status" value="1"/>
</dbReference>
<keyword evidence="3" id="KW-0804">Transcription</keyword>
<organism evidence="5 6">
    <name type="scientific">Desulfomicrobium orale DSM 12838</name>
    <dbReference type="NCBI Taxonomy" id="888061"/>
    <lineage>
        <taxon>Bacteria</taxon>
        <taxon>Pseudomonadati</taxon>
        <taxon>Thermodesulfobacteriota</taxon>
        <taxon>Desulfovibrionia</taxon>
        <taxon>Desulfovibrionales</taxon>
        <taxon>Desulfomicrobiaceae</taxon>
        <taxon>Desulfomicrobium</taxon>
    </lineage>
</organism>